<dbReference type="CDD" id="cd01450">
    <property type="entry name" value="vWFA_subfamily_ECM"/>
    <property type="match status" value="1"/>
</dbReference>
<dbReference type="GO" id="GO:0005576">
    <property type="term" value="C:extracellular region"/>
    <property type="evidence" value="ECO:0007669"/>
    <property type="project" value="UniProtKB-SubCell"/>
</dbReference>
<evidence type="ECO:0000259" key="12">
    <source>
        <dbReference type="PROSITE" id="PS51670"/>
    </source>
</evidence>
<feature type="domain" description="VWFC" evidence="9">
    <location>
        <begin position="785"/>
        <end position="850"/>
    </location>
</feature>
<keyword evidence="3" id="KW-0732">Signal</keyword>
<dbReference type="PRINTS" id="PR00453">
    <property type="entry name" value="VWFADOMAIN"/>
</dbReference>
<organism evidence="13 14">
    <name type="scientific">Elysia crispata</name>
    <name type="common">lettuce slug</name>
    <dbReference type="NCBI Taxonomy" id="231223"/>
    <lineage>
        <taxon>Eukaryota</taxon>
        <taxon>Metazoa</taxon>
        <taxon>Spiralia</taxon>
        <taxon>Lophotrochozoa</taxon>
        <taxon>Mollusca</taxon>
        <taxon>Gastropoda</taxon>
        <taxon>Heterobranchia</taxon>
        <taxon>Euthyneura</taxon>
        <taxon>Panpulmonata</taxon>
        <taxon>Sacoglossa</taxon>
        <taxon>Placobranchoidea</taxon>
        <taxon>Plakobranchidae</taxon>
        <taxon>Elysia</taxon>
    </lineage>
</organism>
<dbReference type="EMBL" id="JAWDGP010007370">
    <property type="protein sequence ID" value="KAK3722618.1"/>
    <property type="molecule type" value="Genomic_DNA"/>
</dbReference>
<dbReference type="InterPro" id="IPR002035">
    <property type="entry name" value="VWF_A"/>
</dbReference>
<dbReference type="SMART" id="SM00327">
    <property type="entry name" value="VWA"/>
    <property type="match status" value="3"/>
</dbReference>
<evidence type="ECO:0000256" key="8">
    <source>
        <dbReference type="SAM" id="Phobius"/>
    </source>
</evidence>
<evidence type="ECO:0000256" key="7">
    <source>
        <dbReference type="SAM" id="MobiDB-lite"/>
    </source>
</evidence>
<feature type="domain" description="VWFC" evidence="9">
    <location>
        <begin position="708"/>
        <end position="773"/>
    </location>
</feature>
<dbReference type="PROSITE" id="PS51670">
    <property type="entry name" value="SHKT"/>
    <property type="match status" value="1"/>
</dbReference>
<protein>
    <submittedName>
        <fullName evidence="13">Uncharacterized protein</fullName>
    </submittedName>
</protein>
<comment type="caution">
    <text evidence="6">Lacks conserved residue(s) required for the propagation of feature annotation.</text>
</comment>
<feature type="domain" description="VWFC" evidence="9">
    <location>
        <begin position="922"/>
        <end position="987"/>
    </location>
</feature>
<evidence type="ECO:0000259" key="10">
    <source>
        <dbReference type="PROSITE" id="PS50234"/>
    </source>
</evidence>
<dbReference type="SMART" id="SM00214">
    <property type="entry name" value="VWC"/>
    <property type="match status" value="3"/>
</dbReference>
<evidence type="ECO:0000256" key="6">
    <source>
        <dbReference type="PROSITE-ProRule" id="PRU01005"/>
    </source>
</evidence>
<dbReference type="Gene3D" id="3.40.50.410">
    <property type="entry name" value="von Willebrand factor, type A domain"/>
    <property type="match status" value="3"/>
</dbReference>
<evidence type="ECO:0000256" key="3">
    <source>
        <dbReference type="ARBA" id="ARBA00022729"/>
    </source>
</evidence>
<evidence type="ECO:0000313" key="13">
    <source>
        <dbReference type="EMBL" id="KAK3722618.1"/>
    </source>
</evidence>
<evidence type="ECO:0000256" key="4">
    <source>
        <dbReference type="ARBA" id="ARBA00022737"/>
    </source>
</evidence>
<feature type="domain" description="VWFA" evidence="10">
    <location>
        <begin position="214"/>
        <end position="393"/>
    </location>
</feature>
<feature type="domain" description="VWFA" evidence="10">
    <location>
        <begin position="416"/>
        <end position="589"/>
    </location>
</feature>
<feature type="region of interest" description="Disordered" evidence="7">
    <location>
        <begin position="1458"/>
        <end position="1486"/>
    </location>
</feature>
<evidence type="ECO:0000256" key="5">
    <source>
        <dbReference type="ARBA" id="ARBA00023180"/>
    </source>
</evidence>
<dbReference type="CDD" id="cd01472">
    <property type="entry name" value="vWA_collagen"/>
    <property type="match status" value="1"/>
</dbReference>
<dbReference type="PROSITE" id="PS50835">
    <property type="entry name" value="IG_LIKE"/>
    <property type="match status" value="1"/>
</dbReference>
<keyword evidence="8" id="KW-0472">Membrane</keyword>
<sequence length="1523" mass="164749">MIAFIPSTASPRLRVDLQPADIVFINDASGSVGAENFQKTLVFIENVVKGLVIGPYNAQIGSVTFESDVHLEFHLNRYTNQQDIVNRVRITNFESGGTATHLGLDYARLHSFTRANGMRTYAAQIAIVITDGESNDAEDTAAAAERLRDKGITVFSIGVGDGPDQAELRAIASDPDITHVFSVNNFNSLNQIKATLQKRACEAKPAYLCGGKADIIFLLESSDSVGPQNLGLASQFVRDVAKDFFLGADNVQIGLATFSSGFSQEFTLGQNNHRLSLEDALDHVTFTGGSDTNTGEAIKKMREQSFTTSAGHRVNVPKVAVLVTSGQSTDRESMFREAQKAKEAGISILALGVGPDIDDGEMSAFAIDGDQTVFKADAFEALKSSKGYVSSNICHRLKQEPSAATSSQQTCGTIADIVFLVDSSGRKENFRLLLSFVKSYIKNLDVGQDQIRVGVEKFSNRPYTEISLNRYNDSEELTKRINRIEPRRGGRDTAAAITYMESTMFKTANGDRPEVPNIAIILTDGKSNRPEETRLAAERARNHGIVIFTVGVGNETSRAELADMASDPDNRHVLTVTDFTKLNTVISALQGQTCLAIPATLPPYVAPVTTTPTPPPDTCKDQISNCRAYAKSMCTFNKAFAATNCAKSCGICSPSTPTVAPPCVDKIPDCPRYGVKICSGSSMQWARENCWRFCGYCSPGGQTVGVVNKCFYKGREYDQGDKWDDGCAYECECADAEKGQYVCYNKCPSFFNLPNKCKLEQKAGKCCLEPVCKFDGTYTLKEVDAMCVHNNKHYRQGQMWTVGCEFECICEDAATGFYACQSKCSKYDSLPSNCKLVRHQGECCERPDCEFQTQVGKFTGTGGSRKPTRVSAENTTCVDKILDCDTYPADLCSSDTNRSFVLDNCRKFCNLCDPDSEPSTPGVCLYQGRSFRQGNTWHDGCEKTCVCDDAESGYVRCEDRCPDYLNLPHGCSLVTVPGQCCRSLSCDTPATFTGSQLQNDTVGALPARVQPARADEYPTLPPGETYAPGQNPALLVVPTSTQQPGVTAQRTSPSSPSLNDSVSGDDGRVMTSKITCDPAEEGHSTTLTCTARVESCPNLFKMKWYAGDREVVACTSSLCGSPYTSSNEFNTSISSANDNSSFIISSLTISNVSRISPFNMDTQWTCAVCGDWQVLECNKLQVYALPDTPECTVSEDTEYGDISSVTISCSTNSVYPRAKCSFYSISDDGLPVRVPERPDYIHTENDKTPVHYTSRCSVSVSVEELGEGTHRFRAYIYPDVSGGESLVDSITPNTTVNLTMPEAVHSCFPEAIDGGFPGNVTRCNCSLTSDGYPSGAAQWFRGDRKETNVSDGVLLVTKNDYLDQAYSCEATSVLGRNLGSFLKINFAVEEHHLPEQDAAPTAHAMQAESVNSGVVAAAVVATAVVGAAAAVATLLIKRHLSKAGGFGSLFSTAAEAPGAGKEDGLFPTESTPPNNDLEGPESGLNDYQTLDEAASTFKPDHGLAGYGEAQMMLNPLYEDGRST</sequence>
<dbReference type="InterPro" id="IPR036465">
    <property type="entry name" value="vWFA_dom_sf"/>
</dbReference>
<keyword evidence="2" id="KW-0964">Secreted</keyword>
<name>A0AAE1CP96_9GAST</name>
<keyword evidence="4" id="KW-0677">Repeat</keyword>
<dbReference type="SMART" id="SM00254">
    <property type="entry name" value="ShKT"/>
    <property type="match status" value="3"/>
</dbReference>
<dbReference type="FunFam" id="3.40.50.410:FF:000004">
    <property type="entry name" value="collagen alpha-6(VI) chain"/>
    <property type="match status" value="2"/>
</dbReference>
<dbReference type="Pfam" id="PF01549">
    <property type="entry name" value="ShK"/>
    <property type="match status" value="3"/>
</dbReference>
<feature type="domain" description="ShKT" evidence="12">
    <location>
        <begin position="619"/>
        <end position="652"/>
    </location>
</feature>
<evidence type="ECO:0000313" key="14">
    <source>
        <dbReference type="Proteomes" id="UP001283361"/>
    </source>
</evidence>
<feature type="domain" description="VWFA" evidence="10">
    <location>
        <begin position="21"/>
        <end position="196"/>
    </location>
</feature>
<dbReference type="PROSITE" id="PS50234">
    <property type="entry name" value="VWFA"/>
    <property type="match status" value="3"/>
</dbReference>
<evidence type="ECO:0000259" key="11">
    <source>
        <dbReference type="PROSITE" id="PS50835"/>
    </source>
</evidence>
<keyword evidence="14" id="KW-1185">Reference proteome</keyword>
<feature type="region of interest" description="Disordered" evidence="7">
    <location>
        <begin position="1041"/>
        <end position="1067"/>
    </location>
</feature>
<dbReference type="InterPro" id="IPR003582">
    <property type="entry name" value="ShKT_dom"/>
</dbReference>
<evidence type="ECO:0000259" key="9">
    <source>
        <dbReference type="PROSITE" id="PS50184"/>
    </source>
</evidence>
<dbReference type="InterPro" id="IPR050525">
    <property type="entry name" value="ECM_Assembly_Org"/>
</dbReference>
<dbReference type="InterPro" id="IPR001007">
    <property type="entry name" value="VWF_dom"/>
</dbReference>
<evidence type="ECO:0000256" key="1">
    <source>
        <dbReference type="ARBA" id="ARBA00004613"/>
    </source>
</evidence>
<evidence type="ECO:0000256" key="2">
    <source>
        <dbReference type="ARBA" id="ARBA00022525"/>
    </source>
</evidence>
<feature type="domain" description="Ig-like" evidence="11">
    <location>
        <begin position="1056"/>
        <end position="1168"/>
    </location>
</feature>
<comment type="subcellular location">
    <subcellularLocation>
        <location evidence="1">Secreted</location>
    </subcellularLocation>
</comment>
<dbReference type="InterPro" id="IPR007110">
    <property type="entry name" value="Ig-like_dom"/>
</dbReference>
<dbReference type="PANTHER" id="PTHR24020:SF20">
    <property type="entry name" value="PH DOMAIN-CONTAINING PROTEIN"/>
    <property type="match status" value="1"/>
</dbReference>
<keyword evidence="5" id="KW-0325">Glycoprotein</keyword>
<gene>
    <name evidence="13" type="ORF">RRG08_053736</name>
</gene>
<keyword evidence="8" id="KW-1133">Transmembrane helix</keyword>
<dbReference type="PROSITE" id="PS50184">
    <property type="entry name" value="VWFC_2"/>
    <property type="match status" value="3"/>
</dbReference>
<keyword evidence="8" id="KW-0812">Transmembrane</keyword>
<feature type="transmembrane region" description="Helical" evidence="8">
    <location>
        <begin position="1414"/>
        <end position="1436"/>
    </location>
</feature>
<dbReference type="PANTHER" id="PTHR24020">
    <property type="entry name" value="COLLAGEN ALPHA"/>
    <property type="match status" value="1"/>
</dbReference>
<feature type="compositionally biased region" description="Polar residues" evidence="7">
    <location>
        <begin position="1041"/>
        <end position="1051"/>
    </location>
</feature>
<dbReference type="SUPFAM" id="SSF53300">
    <property type="entry name" value="vWA-like"/>
    <property type="match status" value="3"/>
</dbReference>
<dbReference type="Pfam" id="PF00092">
    <property type="entry name" value="VWA"/>
    <property type="match status" value="3"/>
</dbReference>
<comment type="caution">
    <text evidence="13">The sequence shown here is derived from an EMBL/GenBank/DDBJ whole genome shotgun (WGS) entry which is preliminary data.</text>
</comment>
<reference evidence="13" key="1">
    <citation type="journal article" date="2023" name="G3 (Bethesda)">
        <title>A reference genome for the long-term kleptoplast-retaining sea slug Elysia crispata morphotype clarki.</title>
        <authorList>
            <person name="Eastman K.E."/>
            <person name="Pendleton A.L."/>
            <person name="Shaikh M.A."/>
            <person name="Suttiyut T."/>
            <person name="Ogas R."/>
            <person name="Tomko P."/>
            <person name="Gavelis G."/>
            <person name="Widhalm J.R."/>
            <person name="Wisecaver J.H."/>
        </authorList>
    </citation>
    <scope>NUCLEOTIDE SEQUENCE</scope>
    <source>
        <strain evidence="13">ECLA1</strain>
    </source>
</reference>
<accession>A0AAE1CP96</accession>
<dbReference type="Proteomes" id="UP001283361">
    <property type="component" value="Unassembled WGS sequence"/>
</dbReference>
<proteinExistence type="predicted"/>